<dbReference type="GO" id="GO:0055070">
    <property type="term" value="P:copper ion homeostasis"/>
    <property type="evidence" value="ECO:0007669"/>
    <property type="project" value="InterPro"/>
</dbReference>
<dbReference type="STRING" id="1503.CLPU_17c00400"/>
<feature type="transmembrane region" description="Helical" evidence="2">
    <location>
        <begin position="7"/>
        <end position="29"/>
    </location>
</feature>
<keyword evidence="4" id="KW-1185">Reference proteome</keyword>
<dbReference type="OrthoDB" id="2382049at2"/>
<evidence type="ECO:0000256" key="2">
    <source>
        <dbReference type="SAM" id="Phobius"/>
    </source>
</evidence>
<organism evidence="3 4">
    <name type="scientific">Gottschalkia purinilytica</name>
    <name type="common">Clostridium purinilyticum</name>
    <dbReference type="NCBI Taxonomy" id="1503"/>
    <lineage>
        <taxon>Bacteria</taxon>
        <taxon>Bacillati</taxon>
        <taxon>Bacillota</taxon>
        <taxon>Tissierellia</taxon>
        <taxon>Tissierellales</taxon>
        <taxon>Gottschalkiaceae</taxon>
        <taxon>Gottschalkia</taxon>
    </lineage>
</organism>
<reference evidence="4" key="1">
    <citation type="submission" date="2015-07" db="EMBL/GenBank/DDBJ databases">
        <title>Draft genome sequence of the purine-degrading Gottschalkia purinilyticum DSM 1384 (formerly Clostridium purinilyticum).</title>
        <authorList>
            <person name="Poehlein A."/>
            <person name="Schiel-Bengelsdorf B."/>
            <person name="Bengelsdorf F.R."/>
            <person name="Daniel R."/>
            <person name="Duerre P."/>
        </authorList>
    </citation>
    <scope>NUCLEOTIDE SEQUENCE [LARGE SCALE GENOMIC DNA]</scope>
    <source>
        <strain evidence="4">DSM 1384</strain>
    </source>
</reference>
<dbReference type="EMBL" id="LGSS01000017">
    <property type="protein sequence ID" value="KNF07415.1"/>
    <property type="molecule type" value="Genomic_DNA"/>
</dbReference>
<keyword evidence="2" id="KW-0812">Transmembrane</keyword>
<accession>A0A0L0W7Z1</accession>
<keyword evidence="1" id="KW-0175">Coiled coil</keyword>
<dbReference type="Proteomes" id="UP000037267">
    <property type="component" value="Unassembled WGS sequence"/>
</dbReference>
<protein>
    <recommendedName>
        <fullName evidence="5">Copper transport outer membrane protein, MctB</fullName>
    </recommendedName>
</protein>
<comment type="caution">
    <text evidence="3">The sequence shown here is derived from an EMBL/GenBank/DDBJ whole genome shotgun (WGS) entry which is preliminary data.</text>
</comment>
<dbReference type="GO" id="GO:0016020">
    <property type="term" value="C:membrane"/>
    <property type="evidence" value="ECO:0007669"/>
    <property type="project" value="InterPro"/>
</dbReference>
<dbReference type="AlphaFoldDB" id="A0A0L0W7Z1"/>
<evidence type="ECO:0000313" key="4">
    <source>
        <dbReference type="Proteomes" id="UP000037267"/>
    </source>
</evidence>
<evidence type="ECO:0000313" key="3">
    <source>
        <dbReference type="EMBL" id="KNF07415.1"/>
    </source>
</evidence>
<evidence type="ECO:0008006" key="5">
    <source>
        <dbReference type="Google" id="ProtNLM"/>
    </source>
</evidence>
<dbReference type="RefSeq" id="WP_050356255.1">
    <property type="nucleotide sequence ID" value="NZ_LGSS01000017.1"/>
</dbReference>
<name>A0A0L0W7Z1_GOTPU</name>
<sequence>MVPNVKYHVITVTSIFLALGIGIYIGFMLDAQDLLTSQKQTMVSELEEKFDYIKEENQKTKKEIEQVSNENKMLQEFNKLTYSEIIKNKLDGFKIAIIETNDDYIDQGVKQTLELSGAKVTSITTIKDIFLSSEDKLKEVYTNITGREKIEGNIFKVVMDEITLSIIKGEVSPLVQALAEQGIININGLYDQSVDHIVLIGGSKKNNYNKFENIDEKIINVAKKNNKNIVGVERTDAKYSYAERYKNNRISSIDNIDSVIGKVSLVITLKGSPGNYGVKPSADSLIPDISSLSY</sequence>
<keyword evidence="2" id="KW-0472">Membrane</keyword>
<gene>
    <name evidence="3" type="ORF">CLPU_17c00400</name>
</gene>
<feature type="coiled-coil region" evidence="1">
    <location>
        <begin position="43"/>
        <end position="77"/>
    </location>
</feature>
<evidence type="ECO:0000256" key="1">
    <source>
        <dbReference type="SAM" id="Coils"/>
    </source>
</evidence>
<keyword evidence="2" id="KW-1133">Transmembrane helix</keyword>
<proteinExistence type="predicted"/>
<dbReference type="Pfam" id="PF11382">
    <property type="entry name" value="MctB"/>
    <property type="match status" value="1"/>
</dbReference>
<dbReference type="InterPro" id="IPR021522">
    <property type="entry name" value="MctB"/>
</dbReference>